<accession>A0A0W0TZX5</accession>
<dbReference type="EMBL" id="UASS01000001">
    <property type="protein sequence ID" value="SPX59523.1"/>
    <property type="molecule type" value="Genomic_DNA"/>
</dbReference>
<dbReference type="RefSeq" id="WP_058444924.1">
    <property type="nucleotide sequence ID" value="NZ_CAAAHT010000066.1"/>
</dbReference>
<dbReference type="Pfam" id="PF01584">
    <property type="entry name" value="CheW"/>
    <property type="match status" value="1"/>
</dbReference>
<dbReference type="PANTHER" id="PTHR22617:SF43">
    <property type="entry name" value="PROTEIN PILI"/>
    <property type="match status" value="1"/>
</dbReference>
<dbReference type="PANTHER" id="PTHR22617">
    <property type="entry name" value="CHEMOTAXIS SENSOR HISTIDINE KINASE-RELATED"/>
    <property type="match status" value="1"/>
</dbReference>
<gene>
    <name evidence="3" type="primary">cheW</name>
    <name evidence="2" type="ORF">Lfee_1217</name>
    <name evidence="3" type="ORF">NCTC12022_00346</name>
</gene>
<keyword evidence="4" id="KW-1185">Reference proteome</keyword>
<dbReference type="SUPFAM" id="SSF50341">
    <property type="entry name" value="CheW-like"/>
    <property type="match status" value="1"/>
</dbReference>
<dbReference type="STRING" id="453.Lfee_1217"/>
<dbReference type="SMART" id="SM00260">
    <property type="entry name" value="CheW"/>
    <property type="match status" value="1"/>
</dbReference>
<name>A0A0W0TZX5_9GAMM</name>
<dbReference type="PATRIC" id="fig|453.4.peg.1312"/>
<organism evidence="2 4">
    <name type="scientific">Legionella feeleii</name>
    <dbReference type="NCBI Taxonomy" id="453"/>
    <lineage>
        <taxon>Bacteria</taxon>
        <taxon>Pseudomonadati</taxon>
        <taxon>Pseudomonadota</taxon>
        <taxon>Gammaproteobacteria</taxon>
        <taxon>Legionellales</taxon>
        <taxon>Legionellaceae</taxon>
        <taxon>Legionella</taxon>
    </lineage>
</organism>
<evidence type="ECO:0000313" key="2">
    <source>
        <dbReference type="EMBL" id="KTD01278.1"/>
    </source>
</evidence>
<evidence type="ECO:0000313" key="5">
    <source>
        <dbReference type="Proteomes" id="UP000251942"/>
    </source>
</evidence>
<dbReference type="PROSITE" id="PS50851">
    <property type="entry name" value="CHEW"/>
    <property type="match status" value="1"/>
</dbReference>
<dbReference type="Gene3D" id="2.40.50.180">
    <property type="entry name" value="CheA-289, Domain 4"/>
    <property type="match status" value="1"/>
</dbReference>
<feature type="domain" description="CheW-like" evidence="1">
    <location>
        <begin position="2"/>
        <end position="141"/>
    </location>
</feature>
<dbReference type="InterPro" id="IPR036061">
    <property type="entry name" value="CheW-like_dom_sf"/>
</dbReference>
<dbReference type="InterPro" id="IPR039315">
    <property type="entry name" value="CheW"/>
</dbReference>
<evidence type="ECO:0000313" key="3">
    <source>
        <dbReference type="EMBL" id="SPX59523.1"/>
    </source>
</evidence>
<dbReference type="EMBL" id="LNYB01000032">
    <property type="protein sequence ID" value="KTD01278.1"/>
    <property type="molecule type" value="Genomic_DNA"/>
</dbReference>
<dbReference type="GO" id="GO:0006935">
    <property type="term" value="P:chemotaxis"/>
    <property type="evidence" value="ECO:0007669"/>
    <property type="project" value="InterPro"/>
</dbReference>
<dbReference type="GO" id="GO:0005829">
    <property type="term" value="C:cytosol"/>
    <property type="evidence" value="ECO:0007669"/>
    <property type="project" value="TreeGrafter"/>
</dbReference>
<reference evidence="3 5" key="2">
    <citation type="submission" date="2018-06" db="EMBL/GenBank/DDBJ databases">
        <authorList>
            <consortium name="Pathogen Informatics"/>
            <person name="Doyle S."/>
        </authorList>
    </citation>
    <scope>NUCLEOTIDE SEQUENCE [LARGE SCALE GENOMIC DNA]</scope>
    <source>
        <strain evidence="3 5">NCTC12022</strain>
    </source>
</reference>
<dbReference type="Gene3D" id="2.30.30.40">
    <property type="entry name" value="SH3 Domains"/>
    <property type="match status" value="1"/>
</dbReference>
<protein>
    <submittedName>
        <fullName evidence="2">Chemotaxis signal transduction protein (CheW domain)</fullName>
    </submittedName>
</protein>
<dbReference type="Proteomes" id="UP000251942">
    <property type="component" value="Unassembled WGS sequence"/>
</dbReference>
<sequence>MLEQVVMFLINEHQFGLPLKSVDRVVQVVEITPLPNLPPNILGIINLQGQIMPVLNIRLYFNLPEHQINLSDKLIIINKNQKSAAFLVDKVIGVIEYDQKDFIDLEPLFPGMEYVRQVLKGQDGLILLLHDFDKLLPIDEAQSLQEAIAYADRK</sequence>
<evidence type="ECO:0000313" key="4">
    <source>
        <dbReference type="Proteomes" id="UP000054698"/>
    </source>
</evidence>
<reference evidence="2 4" key="1">
    <citation type="submission" date="2015-11" db="EMBL/GenBank/DDBJ databases">
        <title>Genomic analysis of 38 Legionella species identifies large and diverse effector repertoires.</title>
        <authorList>
            <person name="Burstein D."/>
            <person name="Amaro F."/>
            <person name="Zusman T."/>
            <person name="Lifshitz Z."/>
            <person name="Cohen O."/>
            <person name="Gilbert J.A."/>
            <person name="Pupko T."/>
            <person name="Shuman H.A."/>
            <person name="Segal G."/>
        </authorList>
    </citation>
    <scope>NUCLEOTIDE SEQUENCE [LARGE SCALE GENOMIC DNA]</scope>
    <source>
        <strain evidence="2 4">WO-44C</strain>
    </source>
</reference>
<dbReference type="AlphaFoldDB" id="A0A0W0TZX5"/>
<evidence type="ECO:0000259" key="1">
    <source>
        <dbReference type="PROSITE" id="PS50851"/>
    </source>
</evidence>
<dbReference type="GO" id="GO:0007165">
    <property type="term" value="P:signal transduction"/>
    <property type="evidence" value="ECO:0007669"/>
    <property type="project" value="InterPro"/>
</dbReference>
<proteinExistence type="predicted"/>
<dbReference type="Proteomes" id="UP000054698">
    <property type="component" value="Unassembled WGS sequence"/>
</dbReference>
<dbReference type="InterPro" id="IPR002545">
    <property type="entry name" value="CheW-lke_dom"/>
</dbReference>